<gene>
    <name evidence="2" type="ORF">CPLU01_10067</name>
</gene>
<dbReference type="GO" id="GO:0004386">
    <property type="term" value="F:helicase activity"/>
    <property type="evidence" value="ECO:0007669"/>
    <property type="project" value="UniProtKB-KW"/>
</dbReference>
<dbReference type="InterPro" id="IPR027417">
    <property type="entry name" value="P-loop_NTPase"/>
</dbReference>
<dbReference type="AlphaFoldDB" id="A0A8H6NA32"/>
<keyword evidence="3" id="KW-1185">Reference proteome</keyword>
<dbReference type="Proteomes" id="UP000654918">
    <property type="component" value="Unassembled WGS sequence"/>
</dbReference>
<dbReference type="PANTHER" id="PTHR10887">
    <property type="entry name" value="DNA2/NAM7 HELICASE FAMILY"/>
    <property type="match status" value="1"/>
</dbReference>
<organism evidence="2 3">
    <name type="scientific">Colletotrichum plurivorum</name>
    <dbReference type="NCBI Taxonomy" id="2175906"/>
    <lineage>
        <taxon>Eukaryota</taxon>
        <taxon>Fungi</taxon>
        <taxon>Dikarya</taxon>
        <taxon>Ascomycota</taxon>
        <taxon>Pezizomycotina</taxon>
        <taxon>Sordariomycetes</taxon>
        <taxon>Hypocreomycetidae</taxon>
        <taxon>Glomerellales</taxon>
        <taxon>Glomerellaceae</taxon>
        <taxon>Colletotrichum</taxon>
        <taxon>Colletotrichum orchidearum species complex</taxon>
    </lineage>
</organism>
<dbReference type="InterPro" id="IPR045055">
    <property type="entry name" value="DNA2/NAM7-like"/>
</dbReference>
<keyword evidence="2" id="KW-0378">Hydrolase</keyword>
<dbReference type="CDD" id="cd18808">
    <property type="entry name" value="SF1_C_Upf1"/>
    <property type="match status" value="1"/>
</dbReference>
<keyword evidence="2" id="KW-0347">Helicase</keyword>
<evidence type="ECO:0000313" key="3">
    <source>
        <dbReference type="Proteomes" id="UP000654918"/>
    </source>
</evidence>
<dbReference type="EMBL" id="WIGO01000166">
    <property type="protein sequence ID" value="KAF6825784.1"/>
    <property type="molecule type" value="Genomic_DNA"/>
</dbReference>
<dbReference type="Gene3D" id="3.40.50.300">
    <property type="entry name" value="P-loop containing nucleotide triphosphate hydrolases"/>
    <property type="match status" value="2"/>
</dbReference>
<evidence type="ECO:0000313" key="2">
    <source>
        <dbReference type="EMBL" id="KAF6825784.1"/>
    </source>
</evidence>
<dbReference type="PANTHER" id="PTHR10887:SF341">
    <property type="entry name" value="NFX1-TYPE ZINC FINGER-CONTAINING PROTEIN 1"/>
    <property type="match status" value="1"/>
</dbReference>
<dbReference type="InterPro" id="IPR047187">
    <property type="entry name" value="SF1_C_Upf1"/>
</dbReference>
<accession>A0A8H6NA32</accession>
<keyword evidence="2" id="KW-0547">Nucleotide-binding</keyword>
<dbReference type="GO" id="GO:0031048">
    <property type="term" value="P:regulatory ncRNA-mediated heterochromatin formation"/>
    <property type="evidence" value="ECO:0007669"/>
    <property type="project" value="TreeGrafter"/>
</dbReference>
<comment type="caution">
    <text evidence="2">The sequence shown here is derived from an EMBL/GenBank/DDBJ whole genome shotgun (WGS) entry which is preliminary data.</text>
</comment>
<dbReference type="InterPro" id="IPR041679">
    <property type="entry name" value="DNA2/NAM7-like_C"/>
</dbReference>
<sequence>MVRRLVPGTVVALSPVSDNFEATCIVGVVAGRYDETTVNTVTPPPIDLEICDSQLVSGLMEPDQENASNSVPLRIPSRGESIEHIQSQAKLDKWQMLALRRMVTKELAMVLLSMHPNDIPIIITAQKDDTVDELLMSLRKLDINFIRLGGQARSAAVSERNFYNLRTSSRDKTWKRDRFQKQLDGLKSQVKLLVNRCFPPFQQQLLMPRHLLDVGLITAAQCDSIMGAWEGTLDKIGGEIRRHPLGHDDVDDENSLNHSDLRPVVGRKKEQLTGKLIPVTRWAVMVMPAEAGHDWETKAKQLLLQHQNLWEIPARFRGMTYRYLEQRYSASTKLALGTIFRQINDAEELDTVRKSGARIIGCTTTGLTKYRGLIAAMQPLVMMIEEADETREANIMAALFPSLKQMILVGDHMQLAPHADVLELGRPPYNLNIQRRMAPDIRGLLNAWYPSLADHECTQGQDFVPGIKVNAFEAEMIIGLYKHLVCQGTKPSEITLLAFYSGQRAYIEGILQRNHTFSGPEVQTIDGDQGKENGVVLISVTRSPEDRRKPDAGFLKDPRRVIVALSRSRRLLVIFGDAQNLIQSSGQAIWSEVLGRMGSVRFAFVALFCGTHKREIRITIPDDWERLASHGGCGMRCGQQMSAHGLVCERKCHG</sequence>
<keyword evidence="2" id="KW-0067">ATP-binding</keyword>
<dbReference type="Pfam" id="PF13087">
    <property type="entry name" value="AAA_12"/>
    <property type="match status" value="1"/>
</dbReference>
<protein>
    <submittedName>
        <fullName evidence="2">Dead box helicase</fullName>
    </submittedName>
</protein>
<reference evidence="2" key="1">
    <citation type="journal article" date="2020" name="Phytopathology">
        <title>Genome Sequence Resources of Colletotrichum truncatum, C. plurivorum, C. musicola, and C. sojae: Four Species Pathogenic to Soybean (Glycine max).</title>
        <authorList>
            <person name="Rogerio F."/>
            <person name="Boufleur T.R."/>
            <person name="Ciampi-Guillardi M."/>
            <person name="Sukno S.A."/>
            <person name="Thon M.R."/>
            <person name="Massola Junior N.S."/>
            <person name="Baroncelli R."/>
        </authorList>
    </citation>
    <scope>NUCLEOTIDE SEQUENCE</scope>
    <source>
        <strain evidence="2">LFN00145</strain>
    </source>
</reference>
<proteinExistence type="predicted"/>
<name>A0A8H6NA32_9PEZI</name>
<dbReference type="SUPFAM" id="SSF52540">
    <property type="entry name" value="P-loop containing nucleoside triphosphate hydrolases"/>
    <property type="match status" value="1"/>
</dbReference>
<feature type="domain" description="DNA2/NAM7 helicase-like C-terminal" evidence="1">
    <location>
        <begin position="466"/>
        <end position="578"/>
    </location>
</feature>
<dbReference type="GO" id="GO:0031380">
    <property type="term" value="C:nuclear RNA-directed RNA polymerase complex"/>
    <property type="evidence" value="ECO:0007669"/>
    <property type="project" value="TreeGrafter"/>
</dbReference>
<evidence type="ECO:0000259" key="1">
    <source>
        <dbReference type="Pfam" id="PF13087"/>
    </source>
</evidence>